<feature type="chain" id="PRO_5013889160" evidence="1">
    <location>
        <begin position="20"/>
        <end position="107"/>
    </location>
</feature>
<dbReference type="EMBL" id="PDUG01000001">
    <property type="protein sequence ID" value="PIC53794.1"/>
    <property type="molecule type" value="Genomic_DNA"/>
</dbReference>
<gene>
    <name evidence="2" type="primary">Cnig_chr_I.g3346</name>
    <name evidence="2" type="ORF">B9Z55_003346</name>
</gene>
<sequence length="107" mass="12068">MKILHSLIILVSIFSLAQGSIFDTLNEFYDGWGEEQCVAINNRRSPQATPLIALEIPFGGFFDGFLDCEHRASNTESFGIDGSPNLIYRIFGYYGILKRKIVYLGQK</sequence>
<evidence type="ECO:0000256" key="1">
    <source>
        <dbReference type="SAM" id="SignalP"/>
    </source>
</evidence>
<name>A0A2G5VPU4_9PELO</name>
<dbReference type="OrthoDB" id="5874778at2759"/>
<evidence type="ECO:0000313" key="3">
    <source>
        <dbReference type="Proteomes" id="UP000230233"/>
    </source>
</evidence>
<keyword evidence="1" id="KW-0732">Signal</keyword>
<organism evidence="2 3">
    <name type="scientific">Caenorhabditis nigoni</name>
    <dbReference type="NCBI Taxonomy" id="1611254"/>
    <lineage>
        <taxon>Eukaryota</taxon>
        <taxon>Metazoa</taxon>
        <taxon>Ecdysozoa</taxon>
        <taxon>Nematoda</taxon>
        <taxon>Chromadorea</taxon>
        <taxon>Rhabditida</taxon>
        <taxon>Rhabditina</taxon>
        <taxon>Rhabditomorpha</taxon>
        <taxon>Rhabditoidea</taxon>
        <taxon>Rhabditidae</taxon>
        <taxon>Peloderinae</taxon>
        <taxon>Caenorhabditis</taxon>
    </lineage>
</organism>
<feature type="signal peptide" evidence="1">
    <location>
        <begin position="1"/>
        <end position="19"/>
    </location>
</feature>
<accession>A0A2G5VPU4</accession>
<evidence type="ECO:0000313" key="2">
    <source>
        <dbReference type="EMBL" id="PIC53794.1"/>
    </source>
</evidence>
<reference evidence="3" key="1">
    <citation type="submission" date="2017-10" db="EMBL/GenBank/DDBJ databases">
        <title>Rapid genome shrinkage in a self-fertile nematode reveals novel sperm competition proteins.</title>
        <authorList>
            <person name="Yin D."/>
            <person name="Schwarz E.M."/>
            <person name="Thomas C.G."/>
            <person name="Felde R.L."/>
            <person name="Korf I.F."/>
            <person name="Cutter A.D."/>
            <person name="Schartner C.M."/>
            <person name="Ralston E.J."/>
            <person name="Meyer B.J."/>
            <person name="Haag E.S."/>
        </authorList>
    </citation>
    <scope>NUCLEOTIDE SEQUENCE [LARGE SCALE GENOMIC DNA]</scope>
    <source>
        <strain evidence="3">JU1422</strain>
    </source>
</reference>
<keyword evidence="3" id="KW-1185">Reference proteome</keyword>
<dbReference type="AlphaFoldDB" id="A0A2G5VPU4"/>
<proteinExistence type="predicted"/>
<comment type="caution">
    <text evidence="2">The sequence shown here is derived from an EMBL/GenBank/DDBJ whole genome shotgun (WGS) entry which is preliminary data.</text>
</comment>
<dbReference type="Proteomes" id="UP000230233">
    <property type="component" value="Chromosome I"/>
</dbReference>
<protein>
    <submittedName>
        <fullName evidence="2">Uncharacterized protein</fullName>
    </submittedName>
</protein>